<protein>
    <submittedName>
        <fullName evidence="2">Uncharacterized protein</fullName>
    </submittedName>
</protein>
<reference evidence="2" key="1">
    <citation type="submission" date="2014-09" db="EMBL/GenBank/DDBJ databases">
        <authorList>
            <person name="Magalhaes I.L.F."/>
            <person name="Oliveira U."/>
            <person name="Santos F.R."/>
            <person name="Vidigal T.H.D.A."/>
            <person name="Brescovit A.D."/>
            <person name="Santos A.J."/>
        </authorList>
    </citation>
    <scope>NUCLEOTIDE SEQUENCE</scope>
    <source>
        <tissue evidence="2">Shoot tissue taken approximately 20 cm above the soil surface</tissue>
    </source>
</reference>
<name>A0A0A9G6B1_ARUDO</name>
<feature type="region of interest" description="Disordered" evidence="1">
    <location>
        <begin position="71"/>
        <end position="93"/>
    </location>
</feature>
<dbReference type="AlphaFoldDB" id="A0A0A9G6B1"/>
<evidence type="ECO:0000313" key="2">
    <source>
        <dbReference type="EMBL" id="JAE19014.1"/>
    </source>
</evidence>
<sequence length="93" mass="9969">MVHCGHIIRPILLAQHRPIGRPPGHSLQNPSATPPAAARELSRISSISDEWLREGSSNVPWEQGPSVAVNLETDSDGGHGPCWEQTDDGSTKA</sequence>
<organism evidence="2">
    <name type="scientific">Arundo donax</name>
    <name type="common">Giant reed</name>
    <name type="synonym">Donax arundinaceus</name>
    <dbReference type="NCBI Taxonomy" id="35708"/>
    <lineage>
        <taxon>Eukaryota</taxon>
        <taxon>Viridiplantae</taxon>
        <taxon>Streptophyta</taxon>
        <taxon>Embryophyta</taxon>
        <taxon>Tracheophyta</taxon>
        <taxon>Spermatophyta</taxon>
        <taxon>Magnoliopsida</taxon>
        <taxon>Liliopsida</taxon>
        <taxon>Poales</taxon>
        <taxon>Poaceae</taxon>
        <taxon>PACMAD clade</taxon>
        <taxon>Arundinoideae</taxon>
        <taxon>Arundineae</taxon>
        <taxon>Arundo</taxon>
    </lineage>
</organism>
<reference evidence="2" key="2">
    <citation type="journal article" date="2015" name="Data Brief">
        <title>Shoot transcriptome of the giant reed, Arundo donax.</title>
        <authorList>
            <person name="Barrero R.A."/>
            <person name="Guerrero F.D."/>
            <person name="Moolhuijzen P."/>
            <person name="Goolsby J.A."/>
            <person name="Tidwell J."/>
            <person name="Bellgard S.E."/>
            <person name="Bellgard M.I."/>
        </authorList>
    </citation>
    <scope>NUCLEOTIDE SEQUENCE</scope>
    <source>
        <tissue evidence="2">Shoot tissue taken approximately 20 cm above the soil surface</tissue>
    </source>
</reference>
<proteinExistence type="predicted"/>
<accession>A0A0A9G6B1</accession>
<feature type="region of interest" description="Disordered" evidence="1">
    <location>
        <begin position="17"/>
        <end position="40"/>
    </location>
</feature>
<evidence type="ECO:0000256" key="1">
    <source>
        <dbReference type="SAM" id="MobiDB-lite"/>
    </source>
</evidence>
<dbReference type="EMBL" id="GBRH01178882">
    <property type="protein sequence ID" value="JAE19014.1"/>
    <property type="molecule type" value="Transcribed_RNA"/>
</dbReference>